<dbReference type="Proteomes" id="UP001165366">
    <property type="component" value="Unassembled WGS sequence"/>
</dbReference>
<dbReference type="NCBIfam" id="TIGR00791">
    <property type="entry name" value="gntP"/>
    <property type="match status" value="1"/>
</dbReference>
<feature type="transmembrane region" description="Helical" evidence="1">
    <location>
        <begin position="299"/>
        <end position="317"/>
    </location>
</feature>
<dbReference type="InterPro" id="IPR003474">
    <property type="entry name" value="Glcn_transporter"/>
</dbReference>
<feature type="transmembrane region" description="Helical" evidence="1">
    <location>
        <begin position="103"/>
        <end position="122"/>
    </location>
</feature>
<feature type="transmembrane region" description="Helical" evidence="1">
    <location>
        <begin position="173"/>
        <end position="193"/>
    </location>
</feature>
<sequence>MAVVYLILSIGLIILLTARYKMHPFIVLFLVALFYGICVGMPFDEIITSVNEGFGNTLGGIGLLIVFGVIIGAFLEHSGGAYKIAEKVLQMTGRKRVPSAMGIIGWFVSIPVFADSGFILLSPLNKSLSKKAKITLSASAVALALGLTASHTLVPPTPGPIAAAGILNADIGLVMLLGVPISAIALFAGLVFANKYVAKTYIDPIPEVDEEDMKQRMQKAPTAFKSSLPVFVPILLIVLQSVINMYEIAPGNMFVNVLLFLGEPMIALLIGMFLAFLLPKKFEWEMISTSGWVGDALKNAASIILITGAGGIFGKVLQNSDIAALLGSTLSDINLSIWLPFLIAASIKTAQGSSTVALITTASILTPMMGTLGFETELEKAMVVIAIGAGSSVFSHANDSFFWVVTQLSGMDTKMGYRLFSLGTLVLGVTAASTLFLLYLIIG</sequence>
<feature type="transmembrane region" description="Helical" evidence="1">
    <location>
        <begin position="134"/>
        <end position="153"/>
    </location>
</feature>
<dbReference type="RefSeq" id="WP_237855446.1">
    <property type="nucleotide sequence ID" value="NZ_JAKLWS010000025.1"/>
</dbReference>
<comment type="caution">
    <text evidence="2">The sequence shown here is derived from an EMBL/GenBank/DDBJ whole genome shotgun (WGS) entry which is preliminary data.</text>
</comment>
<keyword evidence="1" id="KW-0472">Membrane</keyword>
<name>A0ABS9KGV9_9BACT</name>
<feature type="transmembrane region" description="Helical" evidence="1">
    <location>
        <begin position="27"/>
        <end position="47"/>
    </location>
</feature>
<reference evidence="2" key="2">
    <citation type="submission" date="2024-05" db="EMBL/GenBank/DDBJ databases">
        <title>Rhodohalobacter halophilus gen. nov., sp. nov., a moderately halophilic member of the family Balneolaceae.</title>
        <authorList>
            <person name="Xia J."/>
        </authorList>
    </citation>
    <scope>NUCLEOTIDE SEQUENCE</scope>
    <source>
        <strain evidence="2">WB101</strain>
    </source>
</reference>
<feature type="transmembrane region" description="Helical" evidence="1">
    <location>
        <begin position="323"/>
        <end position="344"/>
    </location>
</feature>
<proteinExistence type="predicted"/>
<feature type="transmembrane region" description="Helical" evidence="1">
    <location>
        <begin position="380"/>
        <end position="405"/>
    </location>
</feature>
<protein>
    <submittedName>
        <fullName evidence="2">GntP family permease</fullName>
    </submittedName>
</protein>
<accession>A0ABS9KGV9</accession>
<dbReference type="PIRSF" id="PIRSF002746">
    <property type="entry name" value="Gluconate_transporter"/>
    <property type="match status" value="1"/>
</dbReference>
<organism evidence="2 3">
    <name type="scientific">Rhodohalobacter sulfatireducens</name>
    <dbReference type="NCBI Taxonomy" id="2911366"/>
    <lineage>
        <taxon>Bacteria</taxon>
        <taxon>Pseudomonadati</taxon>
        <taxon>Balneolota</taxon>
        <taxon>Balneolia</taxon>
        <taxon>Balneolales</taxon>
        <taxon>Balneolaceae</taxon>
        <taxon>Rhodohalobacter</taxon>
    </lineage>
</organism>
<dbReference type="Pfam" id="PF02447">
    <property type="entry name" value="GntP_permease"/>
    <property type="match status" value="1"/>
</dbReference>
<evidence type="ECO:0000256" key="1">
    <source>
        <dbReference type="SAM" id="Phobius"/>
    </source>
</evidence>
<dbReference type="EMBL" id="JAKLWS010000025">
    <property type="protein sequence ID" value="MCG2590089.1"/>
    <property type="molecule type" value="Genomic_DNA"/>
</dbReference>
<keyword evidence="1" id="KW-0812">Transmembrane</keyword>
<feature type="transmembrane region" description="Helical" evidence="1">
    <location>
        <begin position="255"/>
        <end position="278"/>
    </location>
</feature>
<keyword evidence="3" id="KW-1185">Reference proteome</keyword>
<dbReference type="PANTHER" id="PTHR30354:SF11">
    <property type="entry name" value="PERMEASE"/>
    <property type="match status" value="1"/>
</dbReference>
<feature type="transmembrane region" description="Helical" evidence="1">
    <location>
        <begin position="356"/>
        <end position="374"/>
    </location>
</feature>
<reference evidence="2" key="1">
    <citation type="submission" date="2022-01" db="EMBL/GenBank/DDBJ databases">
        <authorList>
            <person name="Wang Y."/>
        </authorList>
    </citation>
    <scope>NUCLEOTIDE SEQUENCE</scope>
    <source>
        <strain evidence="2">WB101</strain>
    </source>
</reference>
<feature type="transmembrane region" description="Helical" evidence="1">
    <location>
        <begin position="54"/>
        <end position="75"/>
    </location>
</feature>
<evidence type="ECO:0000313" key="2">
    <source>
        <dbReference type="EMBL" id="MCG2590089.1"/>
    </source>
</evidence>
<evidence type="ECO:0000313" key="3">
    <source>
        <dbReference type="Proteomes" id="UP001165366"/>
    </source>
</evidence>
<keyword evidence="1" id="KW-1133">Transmembrane helix</keyword>
<feature type="transmembrane region" description="Helical" evidence="1">
    <location>
        <begin position="417"/>
        <end position="442"/>
    </location>
</feature>
<feature type="transmembrane region" description="Helical" evidence="1">
    <location>
        <begin position="223"/>
        <end position="243"/>
    </location>
</feature>
<dbReference type="PANTHER" id="PTHR30354">
    <property type="entry name" value="GNT FAMILY GLUCONATE TRANSPORTER"/>
    <property type="match status" value="1"/>
</dbReference>
<gene>
    <name evidence="2" type="ORF">L6773_16040</name>
</gene>